<dbReference type="RefSeq" id="XP_026193077.1">
    <property type="nucleotide sequence ID" value="XM_026337292.1"/>
</dbReference>
<feature type="compositionally biased region" description="Basic and acidic residues" evidence="1">
    <location>
        <begin position="1093"/>
        <end position="1103"/>
    </location>
</feature>
<feature type="region of interest" description="Disordered" evidence="1">
    <location>
        <begin position="1022"/>
        <end position="1079"/>
    </location>
</feature>
<feature type="compositionally biased region" description="Basic and acidic residues" evidence="1">
    <location>
        <begin position="1053"/>
        <end position="1064"/>
    </location>
</feature>
<feature type="compositionally biased region" description="Basic and acidic residues" evidence="1">
    <location>
        <begin position="856"/>
        <end position="865"/>
    </location>
</feature>
<gene>
    <name evidence="4" type="primary">LOC34617276</name>
</gene>
<feature type="region of interest" description="Disordered" evidence="1">
    <location>
        <begin position="698"/>
        <end position="717"/>
    </location>
</feature>
<evidence type="ECO:0000256" key="2">
    <source>
        <dbReference type="SAM" id="Phobius"/>
    </source>
</evidence>
<feature type="transmembrane region" description="Helical" evidence="2">
    <location>
        <begin position="305"/>
        <end position="325"/>
    </location>
</feature>
<feature type="transmembrane region" description="Helical" evidence="2">
    <location>
        <begin position="337"/>
        <end position="358"/>
    </location>
</feature>
<evidence type="ECO:0000313" key="3">
    <source>
        <dbReference type="Proteomes" id="UP000515125"/>
    </source>
</evidence>
<feature type="compositionally biased region" description="Low complexity" evidence="1">
    <location>
        <begin position="892"/>
        <end position="903"/>
    </location>
</feature>
<feature type="region of interest" description="Disordered" evidence="1">
    <location>
        <begin position="835"/>
        <end position="963"/>
    </location>
</feature>
<dbReference type="OrthoDB" id="349035at2759"/>
<evidence type="ECO:0000256" key="1">
    <source>
        <dbReference type="SAM" id="MobiDB-lite"/>
    </source>
</evidence>
<accession>A0A6P6S0D1</accession>
<feature type="region of interest" description="Disordered" evidence="1">
    <location>
        <begin position="722"/>
        <end position="787"/>
    </location>
</feature>
<protein>
    <submittedName>
        <fullName evidence="4">Uncharacterized protein LOC34617276</fullName>
    </submittedName>
</protein>
<feature type="compositionally biased region" description="Low complexity" evidence="1">
    <location>
        <begin position="838"/>
        <end position="852"/>
    </location>
</feature>
<reference evidence="4" key="1">
    <citation type="submission" date="2025-08" db="UniProtKB">
        <authorList>
            <consortium name="RefSeq"/>
        </authorList>
    </citation>
    <scope>IDENTIFICATION</scope>
</reference>
<dbReference type="Proteomes" id="UP000515125">
    <property type="component" value="Unplaced"/>
</dbReference>
<keyword evidence="2" id="KW-1133">Transmembrane helix</keyword>
<feature type="transmembrane region" description="Helical" evidence="2">
    <location>
        <begin position="1298"/>
        <end position="1320"/>
    </location>
</feature>
<keyword evidence="2" id="KW-0812">Transmembrane</keyword>
<feature type="region of interest" description="Disordered" evidence="1">
    <location>
        <begin position="1093"/>
        <end position="1126"/>
    </location>
</feature>
<name>A0A6P6S0D1_9EIME</name>
<dbReference type="GeneID" id="34617276"/>
<feature type="region of interest" description="Disordered" evidence="1">
    <location>
        <begin position="35"/>
        <end position="54"/>
    </location>
</feature>
<keyword evidence="3" id="KW-1185">Reference proteome</keyword>
<feature type="compositionally biased region" description="Polar residues" evidence="1">
    <location>
        <begin position="871"/>
        <end position="886"/>
    </location>
</feature>
<feature type="transmembrane region" description="Helical" evidence="2">
    <location>
        <begin position="475"/>
        <end position="498"/>
    </location>
</feature>
<organism evidence="3 4">
    <name type="scientific">Cyclospora cayetanensis</name>
    <dbReference type="NCBI Taxonomy" id="88456"/>
    <lineage>
        <taxon>Eukaryota</taxon>
        <taxon>Sar</taxon>
        <taxon>Alveolata</taxon>
        <taxon>Apicomplexa</taxon>
        <taxon>Conoidasida</taxon>
        <taxon>Coccidia</taxon>
        <taxon>Eucoccidiorida</taxon>
        <taxon>Eimeriorina</taxon>
        <taxon>Eimeriidae</taxon>
        <taxon>Cyclospora</taxon>
    </lineage>
</organism>
<feature type="compositionally biased region" description="Low complexity" evidence="1">
    <location>
        <begin position="35"/>
        <end position="53"/>
    </location>
</feature>
<sequence>MTLIEGNAAFSERYEYSAILRYFLTAQLPSSCISSGSFSGQQPQQQQQEQQSGAGIAIEGGKATSRRGPLELIDQVLYKATGLNAQESPEGRGTKGWLSSRFSSLKDALFSSRLPSWTPSPVRLMLSLNRSSLSQVIAFMLYANSFLSASSAALLVSYCIDALLLRVLGWTVFIPMLPCGGETLAANLQQLSCNVGDLFAFAMWPLRELIVLIWKVQGALSSSGGDGPLYSGEALEDWSLRPQFSPFFFVTSPQQLEEIFSGVCTAACEGTAAATAAATTAAAAAGAAEVGAALTAAQNACIPCLNYIGVSLGYVLTAAAGLRLAASDLEDTMNLQFISFFAVVAAVLNVCAAALFRLSGSKWTWAFSSNAGDAASAAALANLPFDSPAVLTAPEILEAKARLASAHIRTDETTRGGLLPALHWIFGGFAARTAIPAMVDAFGFSSSLPSWANEVRDEVPISGTVWPFFAQPSSVLALGTGLVLNFLIPTLTFIYASFFSEQLKKAYQADFTSPAVPEDCGDEVVEGGPTHTDGGLQLNSQSSILLREASIKPLGSAVHHRGPGFAAVAGAVAGVGGARTREMQRQLHHWLEEFARRAPDSDVAQLLHRENEPLDSTEITGTGGTAGEAALTRATSNSFARRQGHQLDSVSSFTVGDCSPLRSGMSAVGGIPSENSQESSAQSLGLSVDNANNTASATGAFEETGTPPATLASGLSSDTCMNEDAEFEQPREASPVLERPGASFQRSRRRAPVIGRPQRHPDSIPEGGASPVQALSPPPVSPTNSVDVKNLTRASVDALGTSVFFKPDVSGGVEEPDGGASAVEKPQTVQHLGAAQSAALKGAGSPAAAEATGDLRQAREDRAPVEKLLPQTEQDTATSSAVFSQSEELDPSTGTTSSGSCGSRVDNISHAHGRTTERVRSGSPADVAAKAKSSPIAAPGSRTSLEPNRLEGESETSLARSTAPAVFVHSPKQHPRTVPVVVADNLTNDAVDGAVATTTRGGRSVDAAVEAAVTLDPMSTCALGNTRRRSRPKAVRSSRPRSPVAFILSEEQPAGRKCEKHPEDTPTASGEALAAEGAQGTEEIATMAVAETAKEEVADDTRRVASVTREAETVPQTAAEAAESSAETVTQTVASSPGAAAGEAAALVPILRTRKRVYTVCRTVVPPLPDIAGPEAGALPASRNSCRSSKAATEETLTQDVSATREGAFGQFTAAADSAASAAAETARGSEPATRSLPGTLGGAEEAATGALTGLGYVVLSTAKLRGGTAKRRKEAGGLSETRVTLLPYLKSPRGERLLACLLLLVITLCAFVAVAADLVDAAYLTVSLLRQAWSLSCASAKHLSEWLFEATIELNQSAARATSNILVSVP</sequence>
<evidence type="ECO:0000313" key="4">
    <source>
        <dbReference type="RefSeq" id="XP_026193077.1"/>
    </source>
</evidence>
<feature type="compositionally biased region" description="Low complexity" evidence="1">
    <location>
        <begin position="928"/>
        <end position="939"/>
    </location>
</feature>
<feature type="compositionally biased region" description="Basic residues" evidence="1">
    <location>
        <begin position="1026"/>
        <end position="1039"/>
    </location>
</feature>
<proteinExistence type="predicted"/>
<keyword evidence="2" id="KW-0472">Membrane</keyword>